<gene>
    <name evidence="2" type="ORF">PbB2_01620</name>
</gene>
<name>A0A2P2EA83_9PROT</name>
<reference evidence="2 3" key="1">
    <citation type="journal article" date="2018" name="Genome Announc.">
        <title>Draft Genome Sequence of "Candidatus Phycosocius bacilliformis," an Alphaproteobacterial Ectosymbiont of the Hydrocarbon-Producing Green Alga Botryococcus braunii.</title>
        <authorList>
            <person name="Tanabe Y."/>
            <person name="Yamaguchi H."/>
            <person name="Watanabe M.M."/>
        </authorList>
    </citation>
    <scope>NUCLEOTIDE SEQUENCE [LARGE SCALE GENOMIC DNA]</scope>
    <source>
        <strain evidence="2 3">BOTRYCO-2</strain>
    </source>
</reference>
<sequence>MAPAEWRVVTAMTFVDLLSALYLDHDVAALDRLYLHRAIRRQQGGRLFGRSAIRQAILSDLARFEGWDVTIHAGTDTFVDLEWLSPDGVRVRRHHWAWYENDRIAADVVITQGKAETPLSTHHGLLGELDSGRGQIGPGPLSGFSETSCQLHTLWNGRSLASLKQLYHDGLVWQGPEDRGGLRDLKAWWLKQFLTYPQSHIIFEREVAFGGHIALLWQWGRIDGQGVRTRVTGSSLLNSVDGRIAVETLLTDEG</sequence>
<proteinExistence type="predicted"/>
<protein>
    <recommendedName>
        <fullName evidence="1">SnoaL-like domain-containing protein</fullName>
    </recommendedName>
</protein>
<organism evidence="2 3">
    <name type="scientific">Candidatus Phycosocius bacilliformis</name>
    <dbReference type="NCBI Taxonomy" id="1445552"/>
    <lineage>
        <taxon>Bacteria</taxon>
        <taxon>Pseudomonadati</taxon>
        <taxon>Pseudomonadota</taxon>
        <taxon>Alphaproteobacteria</taxon>
        <taxon>Caulobacterales</taxon>
        <taxon>Caulobacterales incertae sedis</taxon>
        <taxon>Candidatus Phycosocius</taxon>
    </lineage>
</organism>
<dbReference type="InterPro" id="IPR037401">
    <property type="entry name" value="SnoaL-like"/>
</dbReference>
<evidence type="ECO:0000259" key="1">
    <source>
        <dbReference type="Pfam" id="PF12680"/>
    </source>
</evidence>
<evidence type="ECO:0000313" key="2">
    <source>
        <dbReference type="EMBL" id="GBF57949.1"/>
    </source>
</evidence>
<dbReference type="AlphaFoldDB" id="A0A2P2EA83"/>
<dbReference type="Gene3D" id="3.10.450.50">
    <property type="match status" value="1"/>
</dbReference>
<dbReference type="SUPFAM" id="SSF54427">
    <property type="entry name" value="NTF2-like"/>
    <property type="match status" value="1"/>
</dbReference>
<dbReference type="Proteomes" id="UP000245086">
    <property type="component" value="Unassembled WGS sequence"/>
</dbReference>
<feature type="domain" description="SnoaL-like" evidence="1">
    <location>
        <begin position="152"/>
        <end position="245"/>
    </location>
</feature>
<accession>A0A2P2EA83</accession>
<dbReference type="Pfam" id="PF12680">
    <property type="entry name" value="SnoaL_2"/>
    <property type="match status" value="1"/>
</dbReference>
<dbReference type="InterPro" id="IPR032710">
    <property type="entry name" value="NTF2-like_dom_sf"/>
</dbReference>
<evidence type="ECO:0000313" key="3">
    <source>
        <dbReference type="Proteomes" id="UP000245086"/>
    </source>
</evidence>
<keyword evidence="3" id="KW-1185">Reference proteome</keyword>
<dbReference type="EMBL" id="BFBR01000004">
    <property type="protein sequence ID" value="GBF57949.1"/>
    <property type="molecule type" value="Genomic_DNA"/>
</dbReference>
<comment type="caution">
    <text evidence="2">The sequence shown here is derived from an EMBL/GenBank/DDBJ whole genome shotgun (WGS) entry which is preliminary data.</text>
</comment>